<evidence type="ECO:0000313" key="1">
    <source>
        <dbReference type="EMBL" id="KAH3896788.1"/>
    </source>
</evidence>
<reference evidence="1" key="2">
    <citation type="submission" date="2020-11" db="EMBL/GenBank/DDBJ databases">
        <authorList>
            <person name="McCartney M.A."/>
            <person name="Auch B."/>
            <person name="Kono T."/>
            <person name="Mallez S."/>
            <person name="Becker A."/>
            <person name="Gohl D.M."/>
            <person name="Silverstein K.A.T."/>
            <person name="Koren S."/>
            <person name="Bechman K.B."/>
            <person name="Herman A."/>
            <person name="Abrahante J.E."/>
            <person name="Garbe J."/>
        </authorList>
    </citation>
    <scope>NUCLEOTIDE SEQUENCE</scope>
    <source>
        <strain evidence="1">Duluth1</strain>
        <tissue evidence="1">Whole animal</tissue>
    </source>
</reference>
<dbReference type="AlphaFoldDB" id="A0A9D4SAP4"/>
<gene>
    <name evidence="1" type="ORF">DPMN_020969</name>
</gene>
<proteinExistence type="predicted"/>
<name>A0A9D4SAP4_DREPO</name>
<accession>A0A9D4SAP4</accession>
<sequence length="109" mass="12472">MYLNGRTHTQDGQCSVDKVDAVRLLKCIENGERIYRAYKQERIVEKAKKKISSTISKRKLPKFTDHLKQLLLTSKAIIEERKAPSSNDMADAQWSMCIAKEGSMSIKQI</sequence>
<dbReference type="EMBL" id="JAIWYP010000001">
    <property type="protein sequence ID" value="KAH3896788.1"/>
    <property type="molecule type" value="Genomic_DNA"/>
</dbReference>
<protein>
    <submittedName>
        <fullName evidence="1">Uncharacterized protein</fullName>
    </submittedName>
</protein>
<evidence type="ECO:0000313" key="2">
    <source>
        <dbReference type="Proteomes" id="UP000828390"/>
    </source>
</evidence>
<comment type="caution">
    <text evidence="1">The sequence shown here is derived from an EMBL/GenBank/DDBJ whole genome shotgun (WGS) entry which is preliminary data.</text>
</comment>
<reference evidence="1" key="1">
    <citation type="journal article" date="2019" name="bioRxiv">
        <title>The Genome of the Zebra Mussel, Dreissena polymorpha: A Resource for Invasive Species Research.</title>
        <authorList>
            <person name="McCartney M.A."/>
            <person name="Auch B."/>
            <person name="Kono T."/>
            <person name="Mallez S."/>
            <person name="Zhang Y."/>
            <person name="Obille A."/>
            <person name="Becker A."/>
            <person name="Abrahante J.E."/>
            <person name="Garbe J."/>
            <person name="Badalamenti J.P."/>
            <person name="Herman A."/>
            <person name="Mangelson H."/>
            <person name="Liachko I."/>
            <person name="Sullivan S."/>
            <person name="Sone E.D."/>
            <person name="Koren S."/>
            <person name="Silverstein K.A.T."/>
            <person name="Beckman K.B."/>
            <person name="Gohl D.M."/>
        </authorList>
    </citation>
    <scope>NUCLEOTIDE SEQUENCE</scope>
    <source>
        <strain evidence="1">Duluth1</strain>
        <tissue evidence="1">Whole animal</tissue>
    </source>
</reference>
<keyword evidence="2" id="KW-1185">Reference proteome</keyword>
<organism evidence="1 2">
    <name type="scientific">Dreissena polymorpha</name>
    <name type="common">Zebra mussel</name>
    <name type="synonym">Mytilus polymorpha</name>
    <dbReference type="NCBI Taxonomy" id="45954"/>
    <lineage>
        <taxon>Eukaryota</taxon>
        <taxon>Metazoa</taxon>
        <taxon>Spiralia</taxon>
        <taxon>Lophotrochozoa</taxon>
        <taxon>Mollusca</taxon>
        <taxon>Bivalvia</taxon>
        <taxon>Autobranchia</taxon>
        <taxon>Heteroconchia</taxon>
        <taxon>Euheterodonta</taxon>
        <taxon>Imparidentia</taxon>
        <taxon>Neoheterodontei</taxon>
        <taxon>Myida</taxon>
        <taxon>Dreissenoidea</taxon>
        <taxon>Dreissenidae</taxon>
        <taxon>Dreissena</taxon>
    </lineage>
</organism>
<dbReference type="Proteomes" id="UP000828390">
    <property type="component" value="Unassembled WGS sequence"/>
</dbReference>